<dbReference type="PANTHER" id="PTHR43150:SF4">
    <property type="entry name" value="L-GLYCERALDEHYDE 3-PHOSPHATE REDUCTASE"/>
    <property type="match status" value="1"/>
</dbReference>
<dbReference type="OrthoDB" id="9768793at2"/>
<keyword evidence="6" id="KW-1185">Reference proteome</keyword>
<comment type="similarity">
    <text evidence="1">Belongs to the shaker potassium channel beta subunit family.</text>
</comment>
<dbReference type="EMBL" id="SZWF01000002">
    <property type="protein sequence ID" value="KAA9395159.1"/>
    <property type="molecule type" value="Genomic_DNA"/>
</dbReference>
<sequence length="365" mass="40573">MLIYGDDTRWTPSEDRYEKMPYRRVGDSGLKLPAISLGLWHNFGDDKPLQTQKEILRRAFDLGVTHFDLANNYGPPAGSAELNFGRILREDFADLRQELVISSKAGWDMWPGPYGFGGSRKYLVDSLDQSLERMGLDRVDIFYHHRPDPETPLEETMAALDHIVRSGRASYVGISSYSADLTARAQRIMRELGTPLTIHQPSYSMLNRWIETPSPDSSGPAQGRNLVQTLTEQGMGSIVFSPLAQGMLSDKYLDGVPEDSRAAAAKSLDPEWLSEENLEHVRALNEMARSRGQSLAQMAIAWTLREQDGGQVTTALVGASKPSQIENSVAAIENLEFTQEEVDRIDELAVDAGVNIWAKATESTD</sequence>
<feature type="domain" description="NADP-dependent oxidoreductase" evidence="4">
    <location>
        <begin position="35"/>
        <end position="348"/>
    </location>
</feature>
<evidence type="ECO:0000256" key="1">
    <source>
        <dbReference type="ARBA" id="ARBA00006515"/>
    </source>
</evidence>
<protein>
    <submittedName>
        <fullName evidence="5">L-glyceraldehyde 3-phosphate reductase</fullName>
        <ecNumber evidence="5">1.1.1.-</ecNumber>
    </submittedName>
</protein>
<dbReference type="InterPro" id="IPR036812">
    <property type="entry name" value="NAD(P)_OxRdtase_dom_sf"/>
</dbReference>
<dbReference type="SUPFAM" id="SSF51430">
    <property type="entry name" value="NAD(P)-linked oxidoreductase"/>
    <property type="match status" value="1"/>
</dbReference>
<dbReference type="RefSeq" id="WP_158032590.1">
    <property type="nucleotide sequence ID" value="NZ_ML708611.1"/>
</dbReference>
<name>A0A5J5KZP8_9MICC</name>
<dbReference type="EC" id="1.1.1.-" evidence="5"/>
<dbReference type="NCBIfam" id="NF007388">
    <property type="entry name" value="PRK09912.1"/>
    <property type="match status" value="1"/>
</dbReference>
<dbReference type="AlphaFoldDB" id="A0A5J5KZP8"/>
<keyword evidence="2" id="KW-0521">NADP</keyword>
<dbReference type="InterPro" id="IPR023210">
    <property type="entry name" value="NADP_OxRdtase_dom"/>
</dbReference>
<organism evidence="5 6">
    <name type="scientific">Kocuria coralli</name>
    <dbReference type="NCBI Taxonomy" id="1461025"/>
    <lineage>
        <taxon>Bacteria</taxon>
        <taxon>Bacillati</taxon>
        <taxon>Actinomycetota</taxon>
        <taxon>Actinomycetes</taxon>
        <taxon>Micrococcales</taxon>
        <taxon>Micrococcaceae</taxon>
        <taxon>Kocuria</taxon>
    </lineage>
</organism>
<evidence type="ECO:0000313" key="6">
    <source>
        <dbReference type="Proteomes" id="UP000325957"/>
    </source>
</evidence>
<dbReference type="Pfam" id="PF00248">
    <property type="entry name" value="Aldo_ket_red"/>
    <property type="match status" value="1"/>
</dbReference>
<dbReference type="PANTHER" id="PTHR43150">
    <property type="entry name" value="HYPERKINETIC, ISOFORM M"/>
    <property type="match status" value="1"/>
</dbReference>
<reference evidence="5 6" key="1">
    <citation type="submission" date="2019-05" db="EMBL/GenBank/DDBJ databases">
        <title>Kocuria coralli sp. nov., a novel actinobacterium isolated from coral reef seawater.</title>
        <authorList>
            <person name="Li J."/>
        </authorList>
    </citation>
    <scope>NUCLEOTIDE SEQUENCE [LARGE SCALE GENOMIC DNA]</scope>
    <source>
        <strain evidence="5 6">SCSIO 13007</strain>
    </source>
</reference>
<gene>
    <name evidence="5" type="primary">mgrA</name>
    <name evidence="5" type="ORF">FCK90_01735</name>
</gene>
<dbReference type="Gene3D" id="3.20.20.100">
    <property type="entry name" value="NADP-dependent oxidoreductase domain"/>
    <property type="match status" value="1"/>
</dbReference>
<evidence type="ECO:0000256" key="3">
    <source>
        <dbReference type="ARBA" id="ARBA00023002"/>
    </source>
</evidence>
<proteinExistence type="inferred from homology"/>
<evidence type="ECO:0000313" key="5">
    <source>
        <dbReference type="EMBL" id="KAA9395159.1"/>
    </source>
</evidence>
<evidence type="ECO:0000256" key="2">
    <source>
        <dbReference type="ARBA" id="ARBA00022857"/>
    </source>
</evidence>
<keyword evidence="3 5" id="KW-0560">Oxidoreductase</keyword>
<dbReference type="InterPro" id="IPR005399">
    <property type="entry name" value="K_chnl_volt-dep_bsu_KCNAB-rel"/>
</dbReference>
<dbReference type="Proteomes" id="UP000325957">
    <property type="component" value="Unassembled WGS sequence"/>
</dbReference>
<comment type="caution">
    <text evidence="5">The sequence shown here is derived from an EMBL/GenBank/DDBJ whole genome shotgun (WGS) entry which is preliminary data.</text>
</comment>
<dbReference type="GO" id="GO:0016491">
    <property type="term" value="F:oxidoreductase activity"/>
    <property type="evidence" value="ECO:0007669"/>
    <property type="project" value="UniProtKB-KW"/>
</dbReference>
<accession>A0A5J5KZP8</accession>
<evidence type="ECO:0000259" key="4">
    <source>
        <dbReference type="Pfam" id="PF00248"/>
    </source>
</evidence>
<dbReference type="GO" id="GO:0051596">
    <property type="term" value="P:methylglyoxal catabolic process"/>
    <property type="evidence" value="ECO:0007669"/>
    <property type="project" value="TreeGrafter"/>
</dbReference>